<comment type="caution">
    <text evidence="3">The sequence shown here is derived from an EMBL/GenBank/DDBJ whole genome shotgun (WGS) entry which is preliminary data.</text>
</comment>
<sequence length="633" mass="71263">MATVSSCMPQGRFNPLASNPFRTREEVIAACHGLFEPLLPFFSPGKARVQLDASGSTWDRAACDLEGFSRPLFGIAPMAAGGVSFSYWDLYRTGLQNGTDPSHPEYWGKVIDMDQRHVEAAALGYGLILAPEHLWDPLESKSKDRVAAWLQESRNTKHANNNHKFFRVLVDMGLERVGVSVNWSQTEEYLQDLEKLYIGDGWYRDGGDAGDMRRIDYYNAFAMHFYGLVYAIHRPQDTARAQRFRERARQFALHFLHWFADDGACVPYGRSLIYRHAVGAFWGILAVAGEEVLPWGVLKGLYLRNLRWWGSQPICRLDDGLLTLGYAYPNQMITERYSSTGSSWWAMKVFAPLSLPADHPFWAADELPMPTRKAVVPLSIPGMVFLHHPGHTVMLVSGPGTSLTMRGCPEKYSKFAYSSRYGFSVESDSRGFPVGAFDNMIAFSDDRKHFRVRETCDDVQLAGDILFSRWQPWPDVSVETWLIPHERWHFRVHHVTSPRLLWTTEGGFASPKTDFHADQLFEHEESAWVVGASGNFSGILDASNPPRRGRVTSPHGNTNVMFPRTVIPQLLGEVTPHCPRVFASAILAGPDASNLSNIWIQPPQLPTVEVLREKVARDGIPVEIVSDVLRSLV</sequence>
<dbReference type="Proteomes" id="UP001213681">
    <property type="component" value="Unassembled WGS sequence"/>
</dbReference>
<organism evidence="3 4">
    <name type="scientific">Penicillium daleae</name>
    <dbReference type="NCBI Taxonomy" id="63821"/>
    <lineage>
        <taxon>Eukaryota</taxon>
        <taxon>Fungi</taxon>
        <taxon>Dikarya</taxon>
        <taxon>Ascomycota</taxon>
        <taxon>Pezizomycotina</taxon>
        <taxon>Eurotiomycetes</taxon>
        <taxon>Eurotiomycetidae</taxon>
        <taxon>Eurotiales</taxon>
        <taxon>Aspergillaceae</taxon>
        <taxon>Penicillium</taxon>
    </lineage>
</organism>
<reference evidence="3" key="2">
    <citation type="journal article" date="2023" name="IMA Fungus">
        <title>Comparative genomic study of the Penicillium genus elucidates a diverse pangenome and 15 lateral gene transfer events.</title>
        <authorList>
            <person name="Petersen C."/>
            <person name="Sorensen T."/>
            <person name="Nielsen M.R."/>
            <person name="Sondergaard T.E."/>
            <person name="Sorensen J.L."/>
            <person name="Fitzpatrick D.A."/>
            <person name="Frisvad J.C."/>
            <person name="Nielsen K.L."/>
        </authorList>
    </citation>
    <scope>NUCLEOTIDE SEQUENCE</scope>
    <source>
        <strain evidence="3">IBT 16125</strain>
    </source>
</reference>
<keyword evidence="4" id="KW-1185">Reference proteome</keyword>
<evidence type="ECO:0000313" key="4">
    <source>
        <dbReference type="Proteomes" id="UP001213681"/>
    </source>
</evidence>
<evidence type="ECO:0008006" key="5">
    <source>
        <dbReference type="Google" id="ProtNLM"/>
    </source>
</evidence>
<reference evidence="3" key="1">
    <citation type="submission" date="2022-12" db="EMBL/GenBank/DDBJ databases">
        <authorList>
            <person name="Petersen C."/>
        </authorList>
    </citation>
    <scope>NUCLEOTIDE SEQUENCE</scope>
    <source>
        <strain evidence="3">IBT 16125</strain>
    </source>
</reference>
<accession>A0AAD6CBI7</accession>
<feature type="domain" description="DUF2264" evidence="1">
    <location>
        <begin position="23"/>
        <end position="368"/>
    </location>
</feature>
<protein>
    <recommendedName>
        <fullName evidence="5">DUF2264 domain-containing protein</fullName>
    </recommendedName>
</protein>
<dbReference type="PANTHER" id="PTHR35339">
    <property type="entry name" value="LINALOOL DEHYDRATASE_ISOMERASE DOMAIN-CONTAINING PROTEIN"/>
    <property type="match status" value="1"/>
</dbReference>
<dbReference type="InterPro" id="IPR016624">
    <property type="entry name" value="UCP014753"/>
</dbReference>
<dbReference type="GeneID" id="81595255"/>
<proteinExistence type="predicted"/>
<feature type="domain" description="DUF2264" evidence="2">
    <location>
        <begin position="374"/>
        <end position="607"/>
    </location>
</feature>
<evidence type="ECO:0000313" key="3">
    <source>
        <dbReference type="EMBL" id="KAJ5460077.1"/>
    </source>
</evidence>
<dbReference type="RefSeq" id="XP_056769119.1">
    <property type="nucleotide sequence ID" value="XM_056905012.1"/>
</dbReference>
<dbReference type="Pfam" id="PF10022">
    <property type="entry name" value="DUF2264"/>
    <property type="match status" value="1"/>
</dbReference>
<name>A0AAD6CBI7_9EURO</name>
<dbReference type="PANTHER" id="PTHR35339:SF4">
    <property type="entry name" value="LINALOOL DEHYDRATASE_ISOMERASE DOMAIN-CONTAINING PROTEIN"/>
    <property type="match status" value="1"/>
</dbReference>
<dbReference type="PIRSF" id="PIRSF014753">
    <property type="entry name" value="UCP014753"/>
    <property type="match status" value="1"/>
</dbReference>
<dbReference type="Pfam" id="PF20938">
    <property type="entry name" value="DUF2264_C"/>
    <property type="match status" value="1"/>
</dbReference>
<dbReference type="EMBL" id="JAPVEA010000002">
    <property type="protein sequence ID" value="KAJ5460077.1"/>
    <property type="molecule type" value="Genomic_DNA"/>
</dbReference>
<evidence type="ECO:0000259" key="1">
    <source>
        <dbReference type="Pfam" id="PF10022"/>
    </source>
</evidence>
<dbReference type="InterPro" id="IPR049349">
    <property type="entry name" value="DUF2264_N"/>
</dbReference>
<gene>
    <name evidence="3" type="ORF">N7458_001629</name>
</gene>
<evidence type="ECO:0000259" key="2">
    <source>
        <dbReference type="Pfam" id="PF20938"/>
    </source>
</evidence>
<dbReference type="AlphaFoldDB" id="A0AAD6CBI7"/>
<dbReference type="InterPro" id="IPR049237">
    <property type="entry name" value="DUF2264_C"/>
</dbReference>